<dbReference type="GO" id="GO:0046872">
    <property type="term" value="F:metal ion binding"/>
    <property type="evidence" value="ECO:0007669"/>
    <property type="project" value="UniProtKB-KW"/>
</dbReference>
<dbReference type="OrthoDB" id="9771433at2"/>
<evidence type="ECO:0000313" key="9">
    <source>
        <dbReference type="EMBL" id="PRZ12725.1"/>
    </source>
</evidence>
<dbReference type="UniPathway" id="UPA00946"/>
<keyword evidence="5 8" id="KW-0456">Lyase</keyword>
<comment type="cofactor">
    <cofactor evidence="1">
        <name>Mg(2+)</name>
        <dbReference type="ChEBI" id="CHEBI:18420"/>
    </cofactor>
</comment>
<sequence>MLYSTITPAQKRLDLRAMLTPGAARQFPGTFTPLSAPLIEQKGFDGIYISGAVLANELGLPDIGLTTLTEVAQRAGQIARATNLPALVDADTGFGEPMNVARSVQELEDAGLAGCHIEDQFNPKRCGHLDGKNLVDLQTATQRVAAAARGRRDENFLIMARTDLRAVEGLDAAIERAKALVDAGADAIFPEAMKDLSEFAAVCAAVDVPVLANMTEFGKSPLFTREELAETGVAMVIYPVTSLRSAMGAIERTLDVLAAEGSQQGAVDQMMTRARLYELVDYEAYNAFDTGIFNFEVPDVHGSNS</sequence>
<dbReference type="InterPro" id="IPR015813">
    <property type="entry name" value="Pyrv/PenolPyrv_kinase-like_dom"/>
</dbReference>
<comment type="caution">
    <text evidence="9">The sequence shown here is derived from an EMBL/GenBank/DDBJ whole genome shotgun (WGS) entry which is preliminary data.</text>
</comment>
<proteinExistence type="inferred from homology"/>
<name>A0A2T0YD50_9MICC</name>
<comment type="pathway">
    <text evidence="8">Organic acid metabolism; propanoate degradation.</text>
</comment>
<evidence type="ECO:0000256" key="5">
    <source>
        <dbReference type="ARBA" id="ARBA00023239"/>
    </source>
</evidence>
<dbReference type="InterPro" id="IPR040442">
    <property type="entry name" value="Pyrv_kinase-like_dom_sf"/>
</dbReference>
<evidence type="ECO:0000256" key="1">
    <source>
        <dbReference type="ARBA" id="ARBA00001946"/>
    </source>
</evidence>
<dbReference type="SUPFAM" id="SSF51621">
    <property type="entry name" value="Phosphoenolpyruvate/pyruvate domain"/>
    <property type="match status" value="1"/>
</dbReference>
<evidence type="ECO:0000256" key="2">
    <source>
        <dbReference type="ARBA" id="ARBA00009282"/>
    </source>
</evidence>
<comment type="similarity">
    <text evidence="2 8">Belongs to the isocitrate lyase/PEP mutase superfamily. Methylisocitrate lyase family.</text>
</comment>
<dbReference type="PANTHER" id="PTHR42905">
    <property type="entry name" value="PHOSPHOENOLPYRUVATE CARBOXYLASE"/>
    <property type="match status" value="1"/>
</dbReference>
<dbReference type="AlphaFoldDB" id="A0A2T0YD50"/>
<dbReference type="PROSITE" id="PS00161">
    <property type="entry name" value="ISOCITRATE_LYASE"/>
    <property type="match status" value="1"/>
</dbReference>
<dbReference type="EMBL" id="PVTY01000019">
    <property type="protein sequence ID" value="PRZ12725.1"/>
    <property type="molecule type" value="Genomic_DNA"/>
</dbReference>
<dbReference type="Pfam" id="PF13714">
    <property type="entry name" value="PEP_mutase"/>
    <property type="match status" value="1"/>
</dbReference>
<dbReference type="InterPro" id="IPR012695">
    <property type="entry name" value="PrpB"/>
</dbReference>
<dbReference type="CDD" id="cd00377">
    <property type="entry name" value="ICL_PEPM"/>
    <property type="match status" value="1"/>
</dbReference>
<evidence type="ECO:0000256" key="6">
    <source>
        <dbReference type="ARBA" id="ARBA00051150"/>
    </source>
</evidence>
<dbReference type="RefSeq" id="WP_106123904.1">
    <property type="nucleotide sequence ID" value="NZ_PVTY01000019.1"/>
</dbReference>
<dbReference type="InterPro" id="IPR018523">
    <property type="entry name" value="Isocitrate_lyase_ph_CS"/>
</dbReference>
<keyword evidence="10" id="KW-1185">Reference proteome</keyword>
<comment type="catalytic activity">
    <reaction evidence="6">
        <text>3-hydroxybutane-1,2,3-tricarboxylate = pyruvate + succinate</text>
        <dbReference type="Rhea" id="RHEA:57504"/>
        <dbReference type="ChEBI" id="CHEBI:15361"/>
        <dbReference type="ChEBI" id="CHEBI:30031"/>
        <dbReference type="ChEBI" id="CHEBI:141790"/>
    </reaction>
</comment>
<evidence type="ECO:0000256" key="3">
    <source>
        <dbReference type="ARBA" id="ARBA00022723"/>
    </source>
</evidence>
<dbReference type="EC" id="4.1.3.30" evidence="8"/>
<evidence type="ECO:0000256" key="7">
    <source>
        <dbReference type="ARBA" id="ARBA00058526"/>
    </source>
</evidence>
<dbReference type="InterPro" id="IPR039556">
    <property type="entry name" value="ICL/PEPM"/>
</dbReference>
<protein>
    <recommendedName>
        <fullName evidence="8">Methylisocitrate lyase</fullName>
        <ecNumber evidence="8">4.1.3.30</ecNumber>
    </recommendedName>
</protein>
<dbReference type="Proteomes" id="UP000238217">
    <property type="component" value="Unassembled WGS sequence"/>
</dbReference>
<dbReference type="NCBIfam" id="TIGR02317">
    <property type="entry name" value="prpB"/>
    <property type="match status" value="1"/>
</dbReference>
<comment type="catalytic activity">
    <reaction evidence="8">
        <text>(2S,3R)-3-hydroxybutane-1,2,3-tricarboxylate = pyruvate + succinate</text>
        <dbReference type="Rhea" id="RHEA:16809"/>
        <dbReference type="ChEBI" id="CHEBI:15361"/>
        <dbReference type="ChEBI" id="CHEBI:30031"/>
        <dbReference type="ChEBI" id="CHEBI:57429"/>
        <dbReference type="EC" id="4.1.3.30"/>
    </reaction>
</comment>
<dbReference type="Gene3D" id="3.20.20.60">
    <property type="entry name" value="Phosphoenolpyruvate-binding domains"/>
    <property type="match status" value="1"/>
</dbReference>
<evidence type="ECO:0000313" key="10">
    <source>
        <dbReference type="Proteomes" id="UP000238217"/>
    </source>
</evidence>
<dbReference type="FunFam" id="3.20.20.60:FF:000009">
    <property type="entry name" value="2-methylisocitrate lyase"/>
    <property type="match status" value="1"/>
</dbReference>
<dbReference type="GO" id="GO:0046421">
    <property type="term" value="F:methylisocitrate lyase activity"/>
    <property type="evidence" value="ECO:0007669"/>
    <property type="project" value="UniProtKB-EC"/>
</dbReference>
<accession>A0A2T0YD50</accession>
<organism evidence="9 10">
    <name type="scientific">Nesterenkonia sandarakina</name>
    <dbReference type="NCBI Taxonomy" id="272918"/>
    <lineage>
        <taxon>Bacteria</taxon>
        <taxon>Bacillati</taxon>
        <taxon>Actinomycetota</taxon>
        <taxon>Actinomycetes</taxon>
        <taxon>Micrococcales</taxon>
        <taxon>Micrococcaceae</taxon>
        <taxon>Nesterenkonia</taxon>
    </lineage>
</organism>
<keyword evidence="4" id="KW-0460">Magnesium</keyword>
<comment type="function">
    <text evidence="8">Catalyzes the thermodynamically favored C-C bond cleavage of (2R,3S)-2-methylisocitrate to yield pyruvate and succinate.</text>
</comment>
<reference evidence="9 10" key="1">
    <citation type="submission" date="2018-03" db="EMBL/GenBank/DDBJ databases">
        <title>Comparative analysis of microorganisms from saline springs in Andes Mountain Range, Colombia.</title>
        <authorList>
            <person name="Rubin E."/>
        </authorList>
    </citation>
    <scope>NUCLEOTIDE SEQUENCE [LARGE SCALE GENOMIC DNA]</scope>
    <source>
        <strain evidence="9 10">CG 35</strain>
    </source>
</reference>
<gene>
    <name evidence="9" type="ORF">BCL67_11921</name>
</gene>
<comment type="function">
    <text evidence="7">Involved in the methylcitric acid cycle. Catalyzes the cleavage of 2-methylisocitrate to yield pyruvate and succinate.</text>
</comment>
<dbReference type="PANTHER" id="PTHR42905:SF5">
    <property type="entry name" value="CARBOXYVINYL-CARBOXYPHOSPHONATE PHOSPHORYLMUTASE, CHLOROPLASTIC"/>
    <property type="match status" value="1"/>
</dbReference>
<evidence type="ECO:0000256" key="8">
    <source>
        <dbReference type="RuleBase" id="RU361121"/>
    </source>
</evidence>
<keyword evidence="3" id="KW-0479">Metal-binding</keyword>
<evidence type="ECO:0000256" key="4">
    <source>
        <dbReference type="ARBA" id="ARBA00022842"/>
    </source>
</evidence>
<dbReference type="GO" id="GO:0019629">
    <property type="term" value="P:propionate catabolic process, 2-methylcitrate cycle"/>
    <property type="evidence" value="ECO:0007669"/>
    <property type="project" value="InterPro"/>
</dbReference>